<accession>A0A916VGM3</accession>
<proteinExistence type="predicted"/>
<evidence type="ECO:0000313" key="2">
    <source>
        <dbReference type="Proteomes" id="UP000654993"/>
    </source>
</evidence>
<dbReference type="InterPro" id="IPR026838">
    <property type="entry name" value="YheC/D"/>
</dbReference>
<name>A0A916VGM3_9BACL</name>
<reference evidence="1" key="1">
    <citation type="submission" date="2020-08" db="EMBL/GenBank/DDBJ databases">
        <authorList>
            <person name="Uke A."/>
            <person name="Chhe C."/>
            <person name="Baramee S."/>
            <person name="Kosugi A."/>
        </authorList>
    </citation>
    <scope>NUCLEOTIDE SEQUENCE</scope>
    <source>
        <strain evidence="1">DA-C8</strain>
    </source>
</reference>
<reference evidence="1" key="2">
    <citation type="journal article" date="2021" name="Data Brief">
        <title>Draft genome sequence data of the facultative, thermophilic, xylanolytic bacterium Paenibacillus sp. strain DA-C8.</title>
        <authorList>
            <person name="Chhe C."/>
            <person name="Uke A."/>
            <person name="Baramee S."/>
            <person name="Ungkulpasvich U."/>
            <person name="Tachaapaikoon C."/>
            <person name="Pason P."/>
            <person name="Waeonukul R."/>
            <person name="Ratanakhanokchai K."/>
            <person name="Kosugi A."/>
        </authorList>
    </citation>
    <scope>NUCLEOTIDE SEQUENCE</scope>
    <source>
        <strain evidence="1">DA-C8</strain>
    </source>
</reference>
<protein>
    <recommendedName>
        <fullName evidence="3">YheC/D like ATP-grasp</fullName>
    </recommendedName>
</protein>
<dbReference type="Pfam" id="PF14398">
    <property type="entry name" value="ATPgrasp_YheCD"/>
    <property type="match status" value="1"/>
</dbReference>
<evidence type="ECO:0008006" key="3">
    <source>
        <dbReference type="Google" id="ProtNLM"/>
    </source>
</evidence>
<dbReference type="RefSeq" id="WP_200966892.1">
    <property type="nucleotide sequence ID" value="NZ_BMAQ01000021.1"/>
</dbReference>
<evidence type="ECO:0000313" key="1">
    <source>
        <dbReference type="EMBL" id="GFR38661.1"/>
    </source>
</evidence>
<organism evidence="1 2">
    <name type="scientific">Insulibacter thermoxylanivorax</name>
    <dbReference type="NCBI Taxonomy" id="2749268"/>
    <lineage>
        <taxon>Bacteria</taxon>
        <taxon>Bacillati</taxon>
        <taxon>Bacillota</taxon>
        <taxon>Bacilli</taxon>
        <taxon>Bacillales</taxon>
        <taxon>Paenibacillaceae</taxon>
        <taxon>Insulibacter</taxon>
    </lineage>
</organism>
<dbReference type="SUPFAM" id="SSF56059">
    <property type="entry name" value="Glutathione synthetase ATP-binding domain-like"/>
    <property type="match status" value="1"/>
</dbReference>
<keyword evidence="2" id="KW-1185">Reference proteome</keyword>
<sequence>MSLTRLNVHFTSRSDKTVYMTRTLLSQLDLSGAKTLRISLGKHTIEAPVRLIRKPGKHLYLSPYLRTKLMIPKAGLCYVVRDGANGVRLGPLVGVMTTSRTPNRSSSIRPYISAGHKRSFYFAFHPEDVNWASETVRGYFLTASGSWTRRTVPLPDVVYNRMGSRRSERLPSMEQLKERFQRRGIPIFNWNFFDKSEVYELLAGEPDAEEHVPESITGPTFQQLKEMLRKHRFVYLKPTAGSLGRGIMRLTYKPQSGYYLRYRRNGRNTVLHYKRFTELQRAVRLRTSSLSRYVCQQGIRLAEIDRCPIDFRFHLNKDSSNRWVVAGIGAKKAGRGSVTTHLRNGGKLLTPEQALNLTFGDRAREILEKAKRETIKLAEVIERKSKHRVGELGFDIGIDTEGRIWMFEANAKPGRSIFKHPALKGQGRQSLRYIFDYCMYLSKFRTGSDG</sequence>
<dbReference type="Proteomes" id="UP000654993">
    <property type="component" value="Unassembled WGS sequence"/>
</dbReference>
<gene>
    <name evidence="1" type="ORF">PRECH8_19570</name>
</gene>
<dbReference type="AlphaFoldDB" id="A0A916VGM3"/>
<comment type="caution">
    <text evidence="1">The sequence shown here is derived from an EMBL/GenBank/DDBJ whole genome shotgun (WGS) entry which is preliminary data.</text>
</comment>
<dbReference type="EMBL" id="BMAQ01000021">
    <property type="protein sequence ID" value="GFR38661.1"/>
    <property type="molecule type" value="Genomic_DNA"/>
</dbReference>